<feature type="compositionally biased region" description="Polar residues" evidence="5">
    <location>
        <begin position="222"/>
        <end position="233"/>
    </location>
</feature>
<gene>
    <name evidence="7" type="ORF">ABL78_6521</name>
</gene>
<accession>A0A0N0P3R6</accession>
<dbReference type="EMBL" id="LJSK01000259">
    <property type="protein sequence ID" value="KPI84439.1"/>
    <property type="molecule type" value="Genomic_DNA"/>
</dbReference>
<keyword evidence="8" id="KW-1185">Reference proteome</keyword>
<dbReference type="AlphaFoldDB" id="A0A0N0P3R6"/>
<feature type="compositionally biased region" description="Polar residues" evidence="5">
    <location>
        <begin position="194"/>
        <end position="214"/>
    </location>
</feature>
<dbReference type="PANTHER" id="PTHR28128:SF1">
    <property type="entry name" value="GOLGI APPARATUS MEMBRANE PROTEIN TVP15"/>
    <property type="match status" value="1"/>
</dbReference>
<evidence type="ECO:0000313" key="7">
    <source>
        <dbReference type="EMBL" id="KPI84439.1"/>
    </source>
</evidence>
<sequence>MQNVRNAASHVPGSQSCWQRNWPRIFLVSSLITTVLCFVSVITGLITAVIQPRLMLLSIYCLLFALLAFSAELRQFSWCRRVVYLWMRYFYFLTYYKARAIFYIMLGFLLLTSRTLDIIAAIVALALGFIMLLVALVVNLPVFEDPREQQQKDEEFRRYYDAAAPSNAAAAAAATSNQNVSAAAFGADAKTVNSNNDVQGNTQAQLSSAPTKQSVKAPPTAMSAQRSPSNANNYVDRPFHNSSDDEPAQREQSSTYSSSSPIETQKTRHPGAVTFSSGGKSGPNMFASATPVQTTGVTPPLQEAGMTRGGSMESAIRRDFAAAMGASEGVSNLR</sequence>
<evidence type="ECO:0008006" key="9">
    <source>
        <dbReference type="Google" id="ProtNLM"/>
    </source>
</evidence>
<name>A0A0N0P3R6_LEPSE</name>
<protein>
    <recommendedName>
        <fullName evidence="9">COPI associated protein</fullName>
    </recommendedName>
</protein>
<feature type="transmembrane region" description="Helical" evidence="6">
    <location>
        <begin position="54"/>
        <end position="73"/>
    </location>
</feature>
<dbReference type="Proteomes" id="UP000038009">
    <property type="component" value="Unassembled WGS sequence"/>
</dbReference>
<comment type="subcellular location">
    <subcellularLocation>
        <location evidence="1">Membrane</location>
        <topology evidence="1">Multi-pass membrane protein</topology>
    </subcellularLocation>
</comment>
<evidence type="ECO:0000256" key="5">
    <source>
        <dbReference type="SAM" id="MobiDB-lite"/>
    </source>
</evidence>
<feature type="transmembrane region" description="Helical" evidence="6">
    <location>
        <begin position="118"/>
        <end position="142"/>
    </location>
</feature>
<dbReference type="InterPro" id="IPR013714">
    <property type="entry name" value="Golgi_TVP15"/>
</dbReference>
<keyword evidence="4 6" id="KW-0472">Membrane</keyword>
<dbReference type="PROSITE" id="PS51257">
    <property type="entry name" value="PROKAR_LIPOPROTEIN"/>
    <property type="match status" value="1"/>
</dbReference>
<feature type="transmembrane region" description="Helical" evidence="6">
    <location>
        <begin position="94"/>
        <end position="112"/>
    </location>
</feature>
<keyword evidence="3 6" id="KW-1133">Transmembrane helix</keyword>
<dbReference type="GO" id="GO:0016020">
    <property type="term" value="C:membrane"/>
    <property type="evidence" value="ECO:0007669"/>
    <property type="project" value="UniProtKB-SubCell"/>
</dbReference>
<dbReference type="OMA" id="RRVVYLW"/>
<evidence type="ECO:0000256" key="3">
    <source>
        <dbReference type="ARBA" id="ARBA00022989"/>
    </source>
</evidence>
<dbReference type="PANTHER" id="PTHR28128">
    <property type="entry name" value="GOLGI APPARATUS MEMBRANE PROTEIN TVP15"/>
    <property type="match status" value="1"/>
</dbReference>
<reference evidence="7 8" key="1">
    <citation type="journal article" date="2015" name="PLoS Pathog.">
        <title>Leptomonas seymouri: Adaptations to the Dixenous Life Cycle Analyzed by Genome Sequencing, Transcriptome Profiling and Co-infection with Leishmania donovani.</title>
        <authorList>
            <person name="Kraeva N."/>
            <person name="Butenko A."/>
            <person name="Hlavacova J."/>
            <person name="Kostygov A."/>
            <person name="Myskova J."/>
            <person name="Grybchuk D."/>
            <person name="Lestinova T."/>
            <person name="Votypka J."/>
            <person name="Volf P."/>
            <person name="Opperdoes F."/>
            <person name="Flegontov P."/>
            <person name="Lukes J."/>
            <person name="Yurchenko V."/>
        </authorList>
    </citation>
    <scope>NUCLEOTIDE SEQUENCE [LARGE SCALE GENOMIC DNA]</scope>
    <source>
        <strain evidence="7 8">ATCC 30220</strain>
    </source>
</reference>
<proteinExistence type="predicted"/>
<evidence type="ECO:0000313" key="8">
    <source>
        <dbReference type="Proteomes" id="UP000038009"/>
    </source>
</evidence>
<dbReference type="OrthoDB" id="267204at2759"/>
<feature type="region of interest" description="Disordered" evidence="5">
    <location>
        <begin position="194"/>
        <end position="311"/>
    </location>
</feature>
<keyword evidence="2 6" id="KW-0812">Transmembrane</keyword>
<comment type="caution">
    <text evidence="7">The sequence shown here is derived from an EMBL/GenBank/DDBJ whole genome shotgun (WGS) entry which is preliminary data.</text>
</comment>
<feature type="transmembrane region" description="Helical" evidence="6">
    <location>
        <begin position="25"/>
        <end position="48"/>
    </location>
</feature>
<evidence type="ECO:0000256" key="4">
    <source>
        <dbReference type="ARBA" id="ARBA00023136"/>
    </source>
</evidence>
<evidence type="ECO:0000256" key="1">
    <source>
        <dbReference type="ARBA" id="ARBA00004141"/>
    </source>
</evidence>
<evidence type="ECO:0000256" key="6">
    <source>
        <dbReference type="SAM" id="Phobius"/>
    </source>
</evidence>
<dbReference type="VEuPathDB" id="TriTrypDB:Lsey_0259_0150"/>
<evidence type="ECO:0000256" key="2">
    <source>
        <dbReference type="ARBA" id="ARBA00022692"/>
    </source>
</evidence>
<feature type="compositionally biased region" description="Basic and acidic residues" evidence="5">
    <location>
        <begin position="237"/>
        <end position="249"/>
    </location>
</feature>
<organism evidence="7 8">
    <name type="scientific">Leptomonas seymouri</name>
    <dbReference type="NCBI Taxonomy" id="5684"/>
    <lineage>
        <taxon>Eukaryota</taxon>
        <taxon>Discoba</taxon>
        <taxon>Euglenozoa</taxon>
        <taxon>Kinetoplastea</taxon>
        <taxon>Metakinetoplastina</taxon>
        <taxon>Trypanosomatida</taxon>
        <taxon>Trypanosomatidae</taxon>
        <taxon>Leishmaniinae</taxon>
        <taxon>Leptomonas</taxon>
    </lineage>
</organism>
<dbReference type="Pfam" id="PF08507">
    <property type="entry name" value="COPI_assoc"/>
    <property type="match status" value="1"/>
</dbReference>